<keyword evidence="6" id="KW-0949">S-adenosyl-L-methionine</keyword>
<dbReference type="InterPro" id="IPR029063">
    <property type="entry name" value="SAM-dependent_MTases_sf"/>
</dbReference>
<keyword evidence="4" id="KW-0274">FAD</keyword>
<dbReference type="Gene3D" id="3.50.50.60">
    <property type="entry name" value="FAD/NAD(P)-binding domain"/>
    <property type="match status" value="2"/>
</dbReference>
<protein>
    <recommendedName>
        <fullName evidence="7">Bin3-type SAM domain-containing protein</fullName>
    </recommendedName>
</protein>
<dbReference type="Proteomes" id="UP001219933">
    <property type="component" value="Chromosome 4"/>
</dbReference>
<gene>
    <name evidence="8" type="ORF">MCUN1_003097</name>
</gene>
<evidence type="ECO:0000256" key="6">
    <source>
        <dbReference type="PROSITE-ProRule" id="PRU00848"/>
    </source>
</evidence>
<evidence type="ECO:0000256" key="1">
    <source>
        <dbReference type="ARBA" id="ARBA00001974"/>
    </source>
</evidence>
<dbReference type="AlphaFoldDB" id="A0AAF0EW22"/>
<reference evidence="8" key="1">
    <citation type="submission" date="2023-03" db="EMBL/GenBank/DDBJ databases">
        <title>Mating type loci evolution in Malassezia.</title>
        <authorList>
            <person name="Coelho M.A."/>
        </authorList>
    </citation>
    <scope>NUCLEOTIDE SEQUENCE</scope>
    <source>
        <strain evidence="8">CBS 11721</strain>
    </source>
</reference>
<dbReference type="GO" id="GO:0050660">
    <property type="term" value="F:flavin adenine dinucleotide binding"/>
    <property type="evidence" value="ECO:0007669"/>
    <property type="project" value="InterPro"/>
</dbReference>
<evidence type="ECO:0000256" key="5">
    <source>
        <dbReference type="ARBA" id="ARBA00023002"/>
    </source>
</evidence>
<dbReference type="InterPro" id="IPR000172">
    <property type="entry name" value="GMC_OxRdtase_N"/>
</dbReference>
<dbReference type="InterPro" id="IPR024160">
    <property type="entry name" value="BIN3_SAM-bd_dom"/>
</dbReference>
<feature type="domain" description="Bin3-type SAM" evidence="7">
    <location>
        <begin position="44"/>
        <end position="289"/>
    </location>
</feature>
<dbReference type="PANTHER" id="PTHR46056:SF12">
    <property type="entry name" value="LONG-CHAIN-ALCOHOL OXIDASE"/>
    <property type="match status" value="1"/>
</dbReference>
<evidence type="ECO:0000259" key="7">
    <source>
        <dbReference type="PROSITE" id="PS51515"/>
    </source>
</evidence>
<sequence length="1003" mass="109196">MQTPPIYGNYARYYGMRSSAAAERARRARGTPAELEKVPQGGMDERVAALVAWLGGRAIDRVLDVGCNAAKPLIELCQQIRPREAVGVDIDPSLIAAASAALRTAWSQAAPNTTCDWRYFPSSFGALFGALPLPPEQSSFPNNIVLAAGDWVLANEEPQSRISALDAPGYDLVLTLSLTKWIHLQHGDSGLVRFLARIASVLRPGGFLVIEPQPWSSYEQARSISRELRASHAQLRIHPDDIEWWLSALGLEARGQVATGSGYGFARIPDSQLLLPLERNYADELWSKTQQEAILALGDAVVPSLSEEETARLVANIPATATDRQREFVTKYARAKFSDVPGIINSMAMHLKYALPTALAFRINMLLNVLSTRAGCLLLSGHIGPIQSLDPALVRNMLDRFANSHLKLLRQGGTGIRTLLIVVYYMNSEVASESMGYPLGPAADWQKPPRNDAQEAIQHDKFEFLNDKLTPSTTEIDTDILVIGSGAGAGVVAKYLSERGGQVLVVDRGIYVNQSQMKGNERFAYEQMYDSGGFIPTEDSSMFVLAGSGFGGGTTINWSATLQPRHFLREAWSRKYGLPYFQSSLFTQDLEEVERYVGASTDFVHNRANTLLALGAARAGQPYNAVPQNSGGNPHYCGKCHMGCASGNKCSGPAAWFRDAAKHGARFMTRTHVHRILFEGKTAVGAIAEVDGRRIVLRARRAVVCSAGSLHTPAILLRSPELRSNTQIGKHLRLHPVAFVHSYYTEPVRAWEGGILTTVSNAAEMVDPRGWGAKIETMASSPALHAALAPYHGGYEHKQRLMRYAHCVSMIVVVRDRDEGAIVLDSDGRPLLQYTPSKFDFNSMLEGILRATEIAMAAGAVEIVTSQAGVEPFITPLDRTPVPNERAPLHGAADMEYPAQGNLAHPAFREWQDKIRKVGCEPLRIQIGSAHQLGSCRLGADPRQSALDPKGHVRGAENLWVADGSVLPEASGVNPMLTIQGTCRGIARNIATEIGIEAPPAHI</sequence>
<dbReference type="Pfam" id="PF00732">
    <property type="entry name" value="GMC_oxred_N"/>
    <property type="match status" value="1"/>
</dbReference>
<dbReference type="InterPro" id="IPR007867">
    <property type="entry name" value="GMC_OxRtase_C"/>
</dbReference>
<dbReference type="Pfam" id="PF05199">
    <property type="entry name" value="GMC_oxred_C"/>
    <property type="match status" value="1"/>
</dbReference>
<dbReference type="InterPro" id="IPR036188">
    <property type="entry name" value="FAD/NAD-bd_sf"/>
</dbReference>
<dbReference type="EMBL" id="CP119880">
    <property type="protein sequence ID" value="WFD36219.1"/>
    <property type="molecule type" value="Genomic_DNA"/>
</dbReference>
<comment type="similarity">
    <text evidence="2">Belongs to the GMC oxidoreductase family.</text>
</comment>
<dbReference type="PANTHER" id="PTHR46056">
    <property type="entry name" value="LONG-CHAIN-ALCOHOL OXIDASE"/>
    <property type="match status" value="1"/>
</dbReference>
<dbReference type="Gene3D" id="3.40.50.150">
    <property type="entry name" value="Vaccinia Virus protein VP39"/>
    <property type="match status" value="1"/>
</dbReference>
<keyword evidence="3" id="KW-0285">Flavoprotein</keyword>
<organism evidence="8 9">
    <name type="scientific">Malassezia cuniculi</name>
    <dbReference type="NCBI Taxonomy" id="948313"/>
    <lineage>
        <taxon>Eukaryota</taxon>
        <taxon>Fungi</taxon>
        <taxon>Dikarya</taxon>
        <taxon>Basidiomycota</taxon>
        <taxon>Ustilaginomycotina</taxon>
        <taxon>Malasseziomycetes</taxon>
        <taxon>Malasseziales</taxon>
        <taxon>Malasseziaceae</taxon>
        <taxon>Malassezia</taxon>
    </lineage>
</organism>
<keyword evidence="9" id="KW-1185">Reference proteome</keyword>
<evidence type="ECO:0000313" key="9">
    <source>
        <dbReference type="Proteomes" id="UP001219933"/>
    </source>
</evidence>
<proteinExistence type="inferred from homology"/>
<dbReference type="PROSITE" id="PS51515">
    <property type="entry name" value="BIN3_SAM"/>
    <property type="match status" value="1"/>
</dbReference>
<evidence type="ECO:0000256" key="3">
    <source>
        <dbReference type="ARBA" id="ARBA00022630"/>
    </source>
</evidence>
<dbReference type="SUPFAM" id="SSF53335">
    <property type="entry name" value="S-adenosyl-L-methionine-dependent methyltransferases"/>
    <property type="match status" value="1"/>
</dbReference>
<dbReference type="SUPFAM" id="SSF51905">
    <property type="entry name" value="FAD/NAD(P)-binding domain"/>
    <property type="match status" value="1"/>
</dbReference>
<comment type="cofactor">
    <cofactor evidence="1">
        <name>FAD</name>
        <dbReference type="ChEBI" id="CHEBI:57692"/>
    </cofactor>
</comment>
<dbReference type="GO" id="GO:0008168">
    <property type="term" value="F:methyltransferase activity"/>
    <property type="evidence" value="ECO:0007669"/>
    <property type="project" value="InterPro"/>
</dbReference>
<name>A0AAF0EW22_9BASI</name>
<evidence type="ECO:0000256" key="4">
    <source>
        <dbReference type="ARBA" id="ARBA00022827"/>
    </source>
</evidence>
<evidence type="ECO:0000313" key="8">
    <source>
        <dbReference type="EMBL" id="WFD36219.1"/>
    </source>
</evidence>
<evidence type="ECO:0000256" key="2">
    <source>
        <dbReference type="ARBA" id="ARBA00010790"/>
    </source>
</evidence>
<dbReference type="InterPro" id="IPR010675">
    <property type="entry name" value="Bin3_C"/>
</dbReference>
<keyword evidence="5" id="KW-0560">Oxidoreductase</keyword>
<dbReference type="Pfam" id="PF06859">
    <property type="entry name" value="Bin3"/>
    <property type="match status" value="1"/>
</dbReference>
<dbReference type="GO" id="GO:0016614">
    <property type="term" value="F:oxidoreductase activity, acting on CH-OH group of donors"/>
    <property type="evidence" value="ECO:0007669"/>
    <property type="project" value="InterPro"/>
</dbReference>
<accession>A0AAF0EW22</accession>